<evidence type="ECO:0000256" key="6">
    <source>
        <dbReference type="ARBA" id="ARBA00022692"/>
    </source>
</evidence>
<evidence type="ECO:0000256" key="12">
    <source>
        <dbReference type="ARBA" id="ARBA00023136"/>
    </source>
</evidence>
<keyword evidence="5" id="KW-0109">Calcium transport</keyword>
<evidence type="ECO:0000256" key="4">
    <source>
        <dbReference type="ARBA" id="ARBA00022448"/>
    </source>
</evidence>
<keyword evidence="10 15" id="KW-1133">Transmembrane helix</keyword>
<proteinExistence type="evidence at transcript level"/>
<evidence type="ECO:0000256" key="5">
    <source>
        <dbReference type="ARBA" id="ARBA00022568"/>
    </source>
</evidence>
<evidence type="ECO:0000256" key="14">
    <source>
        <dbReference type="SAM" id="MobiDB-lite"/>
    </source>
</evidence>
<reference evidence="17" key="1">
    <citation type="journal article" date="2011" name="Genome Res.">
        <title>Deep small RNA sequencing from the nematode Ascaris reveals conservation, functional diversification, and novel developmental profiles.</title>
        <authorList>
            <person name="Wang J."/>
            <person name="Czech B."/>
            <person name="Crunk A."/>
            <person name="Wallace A."/>
            <person name="Mitreva M."/>
            <person name="Hannon G.J."/>
            <person name="Davis R.E."/>
        </authorList>
    </citation>
    <scope>NUCLEOTIDE SEQUENCE</scope>
</reference>
<feature type="region of interest" description="Disordered" evidence="14">
    <location>
        <begin position="262"/>
        <end position="307"/>
    </location>
</feature>
<keyword evidence="9" id="KW-0106">Calcium</keyword>
<dbReference type="GO" id="GO:0006816">
    <property type="term" value="P:calcium ion transport"/>
    <property type="evidence" value="ECO:0007669"/>
    <property type="project" value="UniProtKB-KW"/>
</dbReference>
<organism evidence="17">
    <name type="scientific">Ascaris suum</name>
    <name type="common">Pig roundworm</name>
    <name type="synonym">Ascaris lumbricoides</name>
    <dbReference type="NCBI Taxonomy" id="6253"/>
    <lineage>
        <taxon>Eukaryota</taxon>
        <taxon>Metazoa</taxon>
        <taxon>Ecdysozoa</taxon>
        <taxon>Nematoda</taxon>
        <taxon>Chromadorea</taxon>
        <taxon>Rhabditida</taxon>
        <taxon>Spirurina</taxon>
        <taxon>Ascaridomorpha</taxon>
        <taxon>Ascaridoidea</taxon>
        <taxon>Ascarididae</taxon>
        <taxon>Ascaris</taxon>
    </lineage>
</organism>
<feature type="signal peptide" evidence="16">
    <location>
        <begin position="1"/>
        <end position="18"/>
    </location>
</feature>
<dbReference type="Pfam" id="PF06682">
    <property type="entry name" value="SARAF"/>
    <property type="match status" value="1"/>
</dbReference>
<dbReference type="AlphaFoldDB" id="F1L7V1"/>
<dbReference type="GO" id="GO:2001256">
    <property type="term" value="P:regulation of store-operated calcium entry"/>
    <property type="evidence" value="ECO:0007669"/>
    <property type="project" value="InterPro"/>
</dbReference>
<sequence>MICDVLLYLLLFIGSVESDDRVRLTDVSTLTLVKGQYTTGRRSAPVLQLQCVGGSAKGRYEPRVVQCYNRGFDGIDVQWECKAEMRNEYVFGKIEVSCEGYSYPGDPFILKGSCGLKYELDFAGSESHTGKKTPSAPPYEEDAGGGGFIFWIVVVLIVVLFVFALIPSSASRTRFGDGTSRGGSGWDGGPPPPPGFGGMGSPPPPGFKTGQGYPDAPPAYDEACGRPNPAHAESSGPGFLSGLGLGGLAGYMLGRSQNRDYGTFRHRGPSQFDRDTGFYDVPSTSRERRTPSPSTRTTSGFGGTSRR</sequence>
<keyword evidence="12 15" id="KW-0472">Membrane</keyword>
<keyword evidence="4" id="KW-0813">Transport</keyword>
<feature type="region of interest" description="Disordered" evidence="14">
    <location>
        <begin position="172"/>
        <end position="215"/>
    </location>
</feature>
<name>F1L7V1_ASCSU</name>
<evidence type="ECO:0000256" key="9">
    <source>
        <dbReference type="ARBA" id="ARBA00022837"/>
    </source>
</evidence>
<evidence type="ECO:0000256" key="1">
    <source>
        <dbReference type="ARBA" id="ARBA00004115"/>
    </source>
</evidence>
<evidence type="ECO:0000256" key="3">
    <source>
        <dbReference type="ARBA" id="ARBA00016584"/>
    </source>
</evidence>
<evidence type="ECO:0000256" key="16">
    <source>
        <dbReference type="SAM" id="SignalP"/>
    </source>
</evidence>
<accession>F1L7V1</accession>
<dbReference type="InterPro" id="IPR009567">
    <property type="entry name" value="SARAF"/>
</dbReference>
<evidence type="ECO:0000313" key="17">
    <source>
        <dbReference type="EMBL" id="ADY46205.1"/>
    </source>
</evidence>
<comment type="subcellular location">
    <subcellularLocation>
        <location evidence="1">Endoplasmic reticulum membrane</location>
        <topology evidence="1">Single-pass type I membrane protein</topology>
    </subcellularLocation>
</comment>
<evidence type="ECO:0000256" key="8">
    <source>
        <dbReference type="ARBA" id="ARBA00022824"/>
    </source>
</evidence>
<dbReference type="PANTHER" id="PTHR15929:SF0">
    <property type="entry name" value="STORE-OPERATED CALCIUM ENTRY-ASSOCIATED REGULATORY FACTOR"/>
    <property type="match status" value="1"/>
</dbReference>
<comment type="similarity">
    <text evidence="2">Belongs to the SARAF family.</text>
</comment>
<feature type="compositionally biased region" description="Gly residues" evidence="14">
    <location>
        <begin position="179"/>
        <end position="188"/>
    </location>
</feature>
<dbReference type="GO" id="GO:0005789">
    <property type="term" value="C:endoplasmic reticulum membrane"/>
    <property type="evidence" value="ECO:0007669"/>
    <property type="project" value="UniProtKB-SubCell"/>
</dbReference>
<feature type="transmembrane region" description="Helical" evidence="15">
    <location>
        <begin position="148"/>
        <end position="166"/>
    </location>
</feature>
<evidence type="ECO:0000256" key="10">
    <source>
        <dbReference type="ARBA" id="ARBA00022989"/>
    </source>
</evidence>
<feature type="chain" id="PRO_5003266742" description="Store-operated calcium entry-associated regulatory factor" evidence="16">
    <location>
        <begin position="19"/>
        <end position="307"/>
    </location>
</feature>
<keyword evidence="6 15" id="KW-0812">Transmembrane</keyword>
<dbReference type="PANTHER" id="PTHR15929">
    <property type="entry name" value="STORE-OPERATED CALCIUM ENTRY-ASSOCIATED REGULATORY FACTOR"/>
    <property type="match status" value="1"/>
</dbReference>
<evidence type="ECO:0000256" key="7">
    <source>
        <dbReference type="ARBA" id="ARBA00022729"/>
    </source>
</evidence>
<protein>
    <recommendedName>
        <fullName evidence="3">Store-operated calcium entry-associated regulatory factor</fullName>
    </recommendedName>
    <alternativeName>
        <fullName evidence="13">Transmembrane protein 66</fullName>
    </alternativeName>
</protein>
<keyword evidence="11" id="KW-0406">Ion transport</keyword>
<feature type="compositionally biased region" description="Pro residues" evidence="14">
    <location>
        <begin position="189"/>
        <end position="206"/>
    </location>
</feature>
<dbReference type="EMBL" id="JI173338">
    <property type="protein sequence ID" value="ADY46205.1"/>
    <property type="molecule type" value="mRNA"/>
</dbReference>
<keyword evidence="7 16" id="KW-0732">Signal</keyword>
<evidence type="ECO:0000256" key="13">
    <source>
        <dbReference type="ARBA" id="ARBA00031116"/>
    </source>
</evidence>
<evidence type="ECO:0000256" key="15">
    <source>
        <dbReference type="SAM" id="Phobius"/>
    </source>
</evidence>
<evidence type="ECO:0000256" key="2">
    <source>
        <dbReference type="ARBA" id="ARBA00006833"/>
    </source>
</evidence>
<evidence type="ECO:0000256" key="11">
    <source>
        <dbReference type="ARBA" id="ARBA00023065"/>
    </source>
</evidence>
<keyword evidence="8" id="KW-0256">Endoplasmic reticulum</keyword>